<evidence type="ECO:0000313" key="1">
    <source>
        <dbReference type="EMBL" id="RDJ05658.1"/>
    </source>
</evidence>
<dbReference type="RefSeq" id="WP_114714912.1">
    <property type="nucleotide sequence ID" value="NZ_KZ857266.1"/>
</dbReference>
<dbReference type="SUPFAM" id="SSF53067">
    <property type="entry name" value="Actin-like ATPase domain"/>
    <property type="match status" value="1"/>
</dbReference>
<proteinExistence type="predicted"/>
<sequence length="229" mass="24924">MNSDNESIERRILAVDIGGNNLKILSPGVEERKTKSGPTLSARQAVDAIILMAKDIEYDVISIGYPGPVHNNTPSREPANLGPGWQGFDFVEAFGKPLKLLNDALMQAIGSYKGGRLLFLGLGTGLGSAMVIENVAQPLELAHLPYKKQQTFEDYVGKRGLVGRGHMKWKASVFDVVARFQAALLPDYTVIGGGQIDELDELPNGCLRGDNRLAFQGGFRIWQDSSIIL</sequence>
<dbReference type="Gene3D" id="3.30.420.40">
    <property type="match status" value="2"/>
</dbReference>
<dbReference type="AlphaFoldDB" id="A0A370KID4"/>
<accession>A0A370KID4</accession>
<gene>
    <name evidence="1" type="ORF">B5K06_24735</name>
</gene>
<protein>
    <submittedName>
        <fullName evidence="1">ROK family protein</fullName>
    </submittedName>
</protein>
<comment type="caution">
    <text evidence="1">The sequence shown here is derived from an EMBL/GenBank/DDBJ whole genome shotgun (WGS) entry which is preliminary data.</text>
</comment>
<name>A0A370KID4_9HYPH</name>
<dbReference type="Proteomes" id="UP000254939">
    <property type="component" value="Unassembled WGS sequence"/>
</dbReference>
<dbReference type="InterPro" id="IPR043129">
    <property type="entry name" value="ATPase_NBD"/>
</dbReference>
<dbReference type="OrthoDB" id="849313at2"/>
<organism evidence="1 2">
    <name type="scientific">Rhizobium grahamii</name>
    <dbReference type="NCBI Taxonomy" id="1120045"/>
    <lineage>
        <taxon>Bacteria</taxon>
        <taxon>Pseudomonadati</taxon>
        <taxon>Pseudomonadota</taxon>
        <taxon>Alphaproteobacteria</taxon>
        <taxon>Hyphomicrobiales</taxon>
        <taxon>Rhizobiaceae</taxon>
        <taxon>Rhizobium/Agrobacterium group</taxon>
        <taxon>Rhizobium</taxon>
    </lineage>
</organism>
<reference evidence="1 2" key="1">
    <citation type="submission" date="2017-03" db="EMBL/GenBank/DDBJ databases">
        <title>Genome analysis of Rhizobial strains effectives or ineffectives for nitrogen fixation isolated from bean seeds.</title>
        <authorList>
            <person name="Peralta H."/>
            <person name="Aguilar-Vera A."/>
            <person name="Mora Y."/>
            <person name="Vargas-Lagunas C."/>
            <person name="Girard L."/>
            <person name="Mora J."/>
        </authorList>
    </citation>
    <scope>NUCLEOTIDE SEQUENCE [LARGE SCALE GENOMIC DNA]</scope>
    <source>
        <strain evidence="1 2">CCGM3</strain>
    </source>
</reference>
<dbReference type="EMBL" id="NAAC01000031">
    <property type="protein sequence ID" value="RDJ05658.1"/>
    <property type="molecule type" value="Genomic_DNA"/>
</dbReference>
<evidence type="ECO:0000313" key="2">
    <source>
        <dbReference type="Proteomes" id="UP000254939"/>
    </source>
</evidence>